<evidence type="ECO:0000256" key="6">
    <source>
        <dbReference type="SAM" id="MobiDB-lite"/>
    </source>
</evidence>
<proteinExistence type="predicted"/>
<dbReference type="SUPFAM" id="SSF56112">
    <property type="entry name" value="Protein kinase-like (PK-like)"/>
    <property type="match status" value="1"/>
</dbReference>
<dbReference type="VEuPathDB" id="TrichDB:TVAGG3_0863400"/>
<keyword evidence="2 4" id="KW-0547">Nucleotide-binding</keyword>
<dbReference type="InterPro" id="IPR051681">
    <property type="entry name" value="Ser/Thr_Kinases-Pseudokinases"/>
</dbReference>
<feature type="compositionally biased region" description="Basic and acidic residues" evidence="6">
    <location>
        <begin position="171"/>
        <end position="188"/>
    </location>
</feature>
<keyword evidence="3 4" id="KW-0067">ATP-binding</keyword>
<dbReference type="Proteomes" id="UP000001542">
    <property type="component" value="Unassembled WGS sequence"/>
</dbReference>
<reference evidence="8" key="1">
    <citation type="submission" date="2006-10" db="EMBL/GenBank/DDBJ databases">
        <authorList>
            <person name="Amadeo P."/>
            <person name="Zhao Q."/>
            <person name="Wortman J."/>
            <person name="Fraser-Liggett C."/>
            <person name="Carlton J."/>
        </authorList>
    </citation>
    <scope>NUCLEOTIDE SEQUENCE</scope>
    <source>
        <strain evidence="8">G3</strain>
    </source>
</reference>
<dbReference type="eggNOG" id="KOG0192">
    <property type="taxonomic scope" value="Eukaryota"/>
</dbReference>
<sequence length="1028" mass="116091">MSGYSQGSQTNGDLLQIEEMKKQIECLQARMEELQDNLDSTNSRLRQAIDSKTSVIKIQEEIANIQSQLRETTDNLIKTQNNLNSAMTRLSVRSNEPGYQSDQFAVSNRKYSSENVMIKENSGRTPGRHNINLPLPIGPSALVSSEQYNNNNGDFNMLYKNYHASPKGKTGKNELTRRKSTDEINRTKEDFRKQFKKKEDDFSDLTPPSSHVNQEPVDITKFIISYDDLKCDKIIGSGGFAEVWIGKYIPENLTVAIKKIRPRDDKDKVEQSYMSEVNTLASLRNPFLLQFVGYTKTEPYCVVTKYMPNGSLYSALRPENESDNLTQTQIAIIAYGIALGMNYLHEKGIIHRDLKSQNVLLDDNYYPVICDFGSCRNKNTIRTFTGQGGTANYMAPEFMKAEKYDEKIDVYSYGILLWELVTKQSPFEGLIPPQIVCTVSMFNRRPDIPPDTNPLLKHLIENCWDRDPKERPPFADILKYLCTNNGCFDGVDVGVFQTFISQHRSPFPVISYASAPKPKHRSFVGSLSPVSEPSHDINSQIEARQLLNNNFATLADGNANQISTAISYILGNVDDPAIFTIAVWQRVLVLLLRAPPSILPRAKELALTLAKNQEILALIEQVHDLNLFVKPETLDVFLYVFNFFSKVITTDIVTALVSLSKNKQVSLQAITLLCKAHSLSPSHAVIQACEQFFIGNILDFANIPGGHLVVRTVVNIQRDAITDEVFKVYVQSEIIENITAAYQILFVRKLSPGLLTPALLNHHIVLSGRESSKEIDELIETALNFTRMFAMQVRGEILDGLIMSLLSCVIERRVEHAALLLCAFAIDPERKLTFLQPKFIDRILSCDDDNGSSMLMRLVLLFFKDDKLRNAYFTHPKIFSYLHSVVLASNTDSFLSVCWVIVFLPPNPAFTQKLIDVGCLQHIINAICSTKQEDFIAFVVPTLMRFINEHDSPAYEDLTKHMLQLISDGLCLDPCLKIIKCLLKYESQQNLCLKLNIVSALSKVNDPQQKKSVKEIFEILKSGVLQIE</sequence>
<evidence type="ECO:0000313" key="9">
    <source>
        <dbReference type="Proteomes" id="UP000001542"/>
    </source>
</evidence>
<evidence type="ECO:0000256" key="3">
    <source>
        <dbReference type="ARBA" id="ARBA00022840"/>
    </source>
</evidence>
<dbReference type="STRING" id="5722.A2G0Z0"/>
<dbReference type="GO" id="GO:0005737">
    <property type="term" value="C:cytoplasm"/>
    <property type="evidence" value="ECO:0000318"/>
    <property type="project" value="GO_Central"/>
</dbReference>
<dbReference type="InterPro" id="IPR000719">
    <property type="entry name" value="Prot_kinase_dom"/>
</dbReference>
<dbReference type="PANTHER" id="PTHR44329">
    <property type="entry name" value="SERINE/THREONINE-PROTEIN KINASE TNNI3K-RELATED"/>
    <property type="match status" value="1"/>
</dbReference>
<dbReference type="GO" id="GO:0005524">
    <property type="term" value="F:ATP binding"/>
    <property type="evidence" value="ECO:0007669"/>
    <property type="project" value="UniProtKB-UniRule"/>
</dbReference>
<dbReference type="SMR" id="A2G0Z0"/>
<dbReference type="GO" id="GO:0004672">
    <property type="term" value="F:protein kinase activity"/>
    <property type="evidence" value="ECO:0000318"/>
    <property type="project" value="GO_Central"/>
</dbReference>
<dbReference type="PROSITE" id="PS00107">
    <property type="entry name" value="PROTEIN_KINASE_ATP"/>
    <property type="match status" value="1"/>
</dbReference>
<dbReference type="InterPro" id="IPR017441">
    <property type="entry name" value="Protein_kinase_ATP_BS"/>
</dbReference>
<accession>A2G0Z0</accession>
<dbReference type="Pfam" id="PF07714">
    <property type="entry name" value="PK_Tyr_Ser-Thr"/>
    <property type="match status" value="1"/>
</dbReference>
<dbReference type="PANTHER" id="PTHR44329:SF298">
    <property type="entry name" value="MIXED LINEAGE KINASE DOMAIN-LIKE PROTEIN"/>
    <property type="match status" value="1"/>
</dbReference>
<dbReference type="PRINTS" id="PR00109">
    <property type="entry name" value="TYRKINASE"/>
</dbReference>
<evidence type="ECO:0000256" key="5">
    <source>
        <dbReference type="SAM" id="Coils"/>
    </source>
</evidence>
<dbReference type="VEuPathDB" id="TrichDB:TVAG_131540"/>
<gene>
    <name evidence="8" type="ORF">TVAG_131540</name>
</gene>
<dbReference type="InterPro" id="IPR011009">
    <property type="entry name" value="Kinase-like_dom_sf"/>
</dbReference>
<dbReference type="PROSITE" id="PS00108">
    <property type="entry name" value="PROTEIN_KINASE_ST"/>
    <property type="match status" value="1"/>
</dbReference>
<keyword evidence="5" id="KW-0175">Coiled coil</keyword>
<feature type="binding site" evidence="4">
    <location>
        <position position="259"/>
    </location>
    <ligand>
        <name>ATP</name>
        <dbReference type="ChEBI" id="CHEBI:30616"/>
    </ligand>
</feature>
<dbReference type="Gene3D" id="1.10.510.10">
    <property type="entry name" value="Transferase(Phosphotransferase) domain 1"/>
    <property type="match status" value="1"/>
</dbReference>
<dbReference type="SMART" id="SM00220">
    <property type="entry name" value="S_TKc"/>
    <property type="match status" value="1"/>
</dbReference>
<keyword evidence="9" id="KW-1185">Reference proteome</keyword>
<dbReference type="InterPro" id="IPR008271">
    <property type="entry name" value="Ser/Thr_kinase_AS"/>
</dbReference>
<dbReference type="EMBL" id="DS114226">
    <property type="protein sequence ID" value="EAX89180.1"/>
    <property type="molecule type" value="Genomic_DNA"/>
</dbReference>
<dbReference type="InterPro" id="IPR016024">
    <property type="entry name" value="ARM-type_fold"/>
</dbReference>
<organism evidence="8 9">
    <name type="scientific">Trichomonas vaginalis (strain ATCC PRA-98 / G3)</name>
    <dbReference type="NCBI Taxonomy" id="412133"/>
    <lineage>
        <taxon>Eukaryota</taxon>
        <taxon>Metamonada</taxon>
        <taxon>Parabasalia</taxon>
        <taxon>Trichomonadida</taxon>
        <taxon>Trichomonadidae</taxon>
        <taxon>Trichomonas</taxon>
    </lineage>
</organism>
<evidence type="ECO:0000313" key="8">
    <source>
        <dbReference type="EMBL" id="EAX89180.1"/>
    </source>
</evidence>
<dbReference type="PROSITE" id="PS50011">
    <property type="entry name" value="PROTEIN_KINASE_DOM"/>
    <property type="match status" value="1"/>
</dbReference>
<evidence type="ECO:0000259" key="7">
    <source>
        <dbReference type="PROSITE" id="PS50011"/>
    </source>
</evidence>
<dbReference type="OrthoDB" id="635774at2759"/>
<dbReference type="AlphaFoldDB" id="A2G0Z0"/>
<name>A2G0Z0_TRIV3</name>
<dbReference type="GO" id="GO:0004674">
    <property type="term" value="F:protein serine/threonine kinase activity"/>
    <property type="evidence" value="ECO:0007669"/>
    <property type="project" value="UniProtKB-KW"/>
</dbReference>
<reference evidence="8" key="2">
    <citation type="journal article" date="2007" name="Science">
        <title>Draft genome sequence of the sexually transmitted pathogen Trichomonas vaginalis.</title>
        <authorList>
            <person name="Carlton J.M."/>
            <person name="Hirt R.P."/>
            <person name="Silva J.C."/>
            <person name="Delcher A.L."/>
            <person name="Schatz M."/>
            <person name="Zhao Q."/>
            <person name="Wortman J.R."/>
            <person name="Bidwell S.L."/>
            <person name="Alsmark U.C.M."/>
            <person name="Besteiro S."/>
            <person name="Sicheritz-Ponten T."/>
            <person name="Noel C.J."/>
            <person name="Dacks J.B."/>
            <person name="Foster P.G."/>
            <person name="Simillion C."/>
            <person name="Van de Peer Y."/>
            <person name="Miranda-Saavedra D."/>
            <person name="Barton G.J."/>
            <person name="Westrop G.D."/>
            <person name="Mueller S."/>
            <person name="Dessi D."/>
            <person name="Fiori P.L."/>
            <person name="Ren Q."/>
            <person name="Paulsen I."/>
            <person name="Zhang H."/>
            <person name="Bastida-Corcuera F.D."/>
            <person name="Simoes-Barbosa A."/>
            <person name="Brown M.T."/>
            <person name="Hayes R.D."/>
            <person name="Mukherjee M."/>
            <person name="Okumura C.Y."/>
            <person name="Schneider R."/>
            <person name="Smith A.J."/>
            <person name="Vanacova S."/>
            <person name="Villalvazo M."/>
            <person name="Haas B.J."/>
            <person name="Pertea M."/>
            <person name="Feldblyum T.V."/>
            <person name="Utterback T.R."/>
            <person name="Shu C.L."/>
            <person name="Osoegawa K."/>
            <person name="de Jong P.J."/>
            <person name="Hrdy I."/>
            <person name="Horvathova L."/>
            <person name="Zubacova Z."/>
            <person name="Dolezal P."/>
            <person name="Malik S.B."/>
            <person name="Logsdon J.M. Jr."/>
            <person name="Henze K."/>
            <person name="Gupta A."/>
            <person name="Wang C.C."/>
            <person name="Dunne R.L."/>
            <person name="Upcroft J.A."/>
            <person name="Upcroft P."/>
            <person name="White O."/>
            <person name="Salzberg S.L."/>
            <person name="Tang P."/>
            <person name="Chiu C.-H."/>
            <person name="Lee Y.-S."/>
            <person name="Embley T.M."/>
            <person name="Coombs G.H."/>
            <person name="Mottram J.C."/>
            <person name="Tachezy J."/>
            <person name="Fraser-Liggett C.M."/>
            <person name="Johnson P.J."/>
        </authorList>
    </citation>
    <scope>NUCLEOTIDE SEQUENCE [LARGE SCALE GENOMIC DNA]</scope>
    <source>
        <strain evidence="8">G3</strain>
    </source>
</reference>
<dbReference type="CDD" id="cd13999">
    <property type="entry name" value="STKc_MAP3K-like"/>
    <property type="match status" value="1"/>
</dbReference>
<evidence type="ECO:0000256" key="2">
    <source>
        <dbReference type="ARBA" id="ARBA00022741"/>
    </source>
</evidence>
<dbReference type="SUPFAM" id="SSF48371">
    <property type="entry name" value="ARM repeat"/>
    <property type="match status" value="1"/>
</dbReference>
<protein>
    <submittedName>
        <fullName evidence="8">TKL family protein kinase</fullName>
    </submittedName>
</protein>
<feature type="coiled-coil region" evidence="5">
    <location>
        <begin position="17"/>
        <end position="82"/>
    </location>
</feature>
<feature type="region of interest" description="Disordered" evidence="6">
    <location>
        <begin position="166"/>
        <end position="188"/>
    </location>
</feature>
<keyword evidence="1" id="KW-0723">Serine/threonine-protein kinase</keyword>
<keyword evidence="8" id="KW-0808">Transferase</keyword>
<dbReference type="InterPro" id="IPR001245">
    <property type="entry name" value="Ser-Thr/Tyr_kinase_cat_dom"/>
</dbReference>
<dbReference type="RefSeq" id="XP_001302110.1">
    <property type="nucleotide sequence ID" value="XM_001302109.1"/>
</dbReference>
<dbReference type="GO" id="GO:0007165">
    <property type="term" value="P:signal transduction"/>
    <property type="evidence" value="ECO:0000318"/>
    <property type="project" value="GO_Central"/>
</dbReference>
<evidence type="ECO:0000256" key="1">
    <source>
        <dbReference type="ARBA" id="ARBA00022527"/>
    </source>
</evidence>
<dbReference type="KEGG" id="tva:4746848"/>
<keyword evidence="8" id="KW-0418">Kinase</keyword>
<evidence type="ECO:0000256" key="4">
    <source>
        <dbReference type="PROSITE-ProRule" id="PRU10141"/>
    </source>
</evidence>
<feature type="domain" description="Protein kinase" evidence="7">
    <location>
        <begin position="229"/>
        <end position="500"/>
    </location>
</feature>
<dbReference type="InParanoid" id="A2G0Z0"/>